<reference evidence="2" key="1">
    <citation type="journal article" date="2020" name="mSystems">
        <title>Genome- and Community-Level Interaction Insights into Carbon Utilization and Element Cycling Functions of Hydrothermarchaeota in Hydrothermal Sediment.</title>
        <authorList>
            <person name="Zhou Z."/>
            <person name="Liu Y."/>
            <person name="Xu W."/>
            <person name="Pan J."/>
            <person name="Luo Z.H."/>
            <person name="Li M."/>
        </authorList>
    </citation>
    <scope>NUCLEOTIDE SEQUENCE [LARGE SCALE GENOMIC DNA]</scope>
    <source>
        <strain evidence="2">SpSt-605</strain>
    </source>
</reference>
<dbReference type="NCBIfam" id="TIGR00230">
    <property type="entry name" value="sfsA"/>
    <property type="match status" value="1"/>
</dbReference>
<dbReference type="EMBL" id="DSZU01000144">
    <property type="protein sequence ID" value="HGV55967.1"/>
    <property type="molecule type" value="Genomic_DNA"/>
</dbReference>
<organism evidence="2">
    <name type="scientific">Caldimicrobium thiodismutans</name>
    <dbReference type="NCBI Taxonomy" id="1653476"/>
    <lineage>
        <taxon>Bacteria</taxon>
        <taxon>Pseudomonadati</taxon>
        <taxon>Thermodesulfobacteriota</taxon>
        <taxon>Thermodesulfobacteria</taxon>
        <taxon>Thermodesulfobacteriales</taxon>
        <taxon>Thermodesulfobacteriaceae</taxon>
        <taxon>Caldimicrobium</taxon>
    </lineage>
</organism>
<comment type="caution">
    <text evidence="2">The sequence shown here is derived from an EMBL/GenBank/DDBJ whole genome shotgun (WGS) entry which is preliminary data.</text>
</comment>
<accession>A0A832LWS6</accession>
<dbReference type="PANTHER" id="PTHR30545">
    <property type="entry name" value="SUGAR FERMENTATION STIMULATION PROTEIN A"/>
    <property type="match status" value="1"/>
</dbReference>
<proteinExistence type="predicted"/>
<dbReference type="InterPro" id="IPR005224">
    <property type="entry name" value="SfsA"/>
</dbReference>
<evidence type="ECO:0000259" key="1">
    <source>
        <dbReference type="SMART" id="SM00465"/>
    </source>
</evidence>
<dbReference type="CDD" id="cd10441">
    <property type="entry name" value="GIY-YIG_COG1833"/>
    <property type="match status" value="1"/>
</dbReference>
<dbReference type="InterPro" id="IPR000305">
    <property type="entry name" value="GIY-YIG_endonuc"/>
</dbReference>
<protein>
    <submittedName>
        <fullName evidence="2">DNA/RNA nuclease SfsA</fullName>
    </submittedName>
</protein>
<dbReference type="Gene3D" id="2.40.50.580">
    <property type="match status" value="1"/>
</dbReference>
<dbReference type="AlphaFoldDB" id="A0A832LWS6"/>
<dbReference type="Pfam" id="PF03749">
    <property type="entry name" value="SfsA"/>
    <property type="match status" value="1"/>
</dbReference>
<gene>
    <name evidence="2" type="primary">sfsA</name>
    <name evidence="2" type="ORF">ENT73_07830</name>
</gene>
<dbReference type="InterPro" id="IPR002837">
    <property type="entry name" value="DUF123"/>
</dbReference>
<feature type="domain" description="GIY-YIG" evidence="1">
    <location>
        <begin position="250"/>
        <end position="349"/>
    </location>
</feature>
<dbReference type="InterPro" id="IPR041465">
    <property type="entry name" value="SfsA_N"/>
</dbReference>
<evidence type="ECO:0000313" key="2">
    <source>
        <dbReference type="EMBL" id="HGV55967.1"/>
    </source>
</evidence>
<dbReference type="Gene3D" id="3.40.1350.60">
    <property type="match status" value="1"/>
</dbReference>
<dbReference type="PANTHER" id="PTHR30545:SF2">
    <property type="entry name" value="SUGAR FERMENTATION STIMULATION PROTEIN A"/>
    <property type="match status" value="1"/>
</dbReference>
<name>A0A832LWS6_9BACT</name>
<dbReference type="Pfam" id="PF17746">
    <property type="entry name" value="SfsA_N"/>
    <property type="match status" value="1"/>
</dbReference>
<dbReference type="SMART" id="SM00465">
    <property type="entry name" value="GIYc"/>
    <property type="match status" value="1"/>
</dbReference>
<sequence length="376" mass="43865">MELILATFLRRINRFVVEVEIEGKPCQAYLPNPGRLWELLLPGRLLYLTPQRDKNYPYLLLAAIKKGKPVLLHTHLTNSLIKKLLLKKALPMFSEYELIKEEPKIGRSRFDFLLVHSKNEEKLFLEVKTCTLFGERLALFPDAETERGTRHLLELAQLTKEGNRGACLFVVMNPNVEYFLPAYHIDFAFTEVFLKTFSWVNYWAIAIELDPTFSEIKAFRSLKIPVGILHRENLNSGIYLLVMYLENSHNIAIGSALNPHFDRGYYIYVGSAKNNLRQRIRRHKHKRKTKHWHIDYFLERAKLLTTIPIVSRESLECSFAKALSQIAERSIKGFGASDCLCPSHLFYFSHNPLLLEPFIELLNYYRLEKPLQTWAL</sequence>
<dbReference type="CDD" id="cd22359">
    <property type="entry name" value="SfsA-like_bacterial"/>
    <property type="match status" value="1"/>
</dbReference>
<dbReference type="GO" id="GO:0003677">
    <property type="term" value="F:DNA binding"/>
    <property type="evidence" value="ECO:0007669"/>
    <property type="project" value="InterPro"/>
</dbReference>
<dbReference type="InterPro" id="IPR040452">
    <property type="entry name" value="SfsA_C"/>
</dbReference>
<dbReference type="Pfam" id="PF01986">
    <property type="entry name" value="DUF123"/>
    <property type="match status" value="1"/>
</dbReference>